<evidence type="ECO:0000313" key="8">
    <source>
        <dbReference type="Proteomes" id="UP001291623"/>
    </source>
</evidence>
<dbReference type="GO" id="GO:0004329">
    <property type="term" value="F:formate-tetrahydrofolate ligase activity"/>
    <property type="evidence" value="ECO:0007669"/>
    <property type="project" value="UniProtKB-EC"/>
</dbReference>
<evidence type="ECO:0000256" key="1">
    <source>
        <dbReference type="ARBA" id="ARBA00004777"/>
    </source>
</evidence>
<comment type="pathway">
    <text evidence="1">One-carbon metabolism; tetrahydrofolate interconversion.</text>
</comment>
<dbReference type="PROSITE" id="PS00722">
    <property type="entry name" value="FTHFS_2"/>
    <property type="match status" value="1"/>
</dbReference>
<organism evidence="7 8">
    <name type="scientific">Anisodus tanguticus</name>
    <dbReference type="NCBI Taxonomy" id="243964"/>
    <lineage>
        <taxon>Eukaryota</taxon>
        <taxon>Viridiplantae</taxon>
        <taxon>Streptophyta</taxon>
        <taxon>Embryophyta</taxon>
        <taxon>Tracheophyta</taxon>
        <taxon>Spermatophyta</taxon>
        <taxon>Magnoliopsida</taxon>
        <taxon>eudicotyledons</taxon>
        <taxon>Gunneridae</taxon>
        <taxon>Pentapetalae</taxon>
        <taxon>asterids</taxon>
        <taxon>lamiids</taxon>
        <taxon>Solanales</taxon>
        <taxon>Solanaceae</taxon>
        <taxon>Solanoideae</taxon>
        <taxon>Hyoscyameae</taxon>
        <taxon>Anisodus</taxon>
    </lineage>
</organism>
<dbReference type="Pfam" id="PF01268">
    <property type="entry name" value="FTHFS"/>
    <property type="match status" value="1"/>
</dbReference>
<evidence type="ECO:0000256" key="4">
    <source>
        <dbReference type="ARBA" id="ARBA00022598"/>
    </source>
</evidence>
<evidence type="ECO:0000256" key="6">
    <source>
        <dbReference type="ARBA" id="ARBA00022840"/>
    </source>
</evidence>
<dbReference type="InterPro" id="IPR020628">
    <property type="entry name" value="Formate_THF_ligase_CS"/>
</dbReference>
<evidence type="ECO:0000256" key="2">
    <source>
        <dbReference type="ARBA" id="ARBA00012295"/>
    </source>
</evidence>
<name>A0AAE1QN32_9SOLA</name>
<proteinExistence type="predicted"/>
<dbReference type="Proteomes" id="UP001291623">
    <property type="component" value="Unassembled WGS sequence"/>
</dbReference>
<dbReference type="GO" id="GO:0005524">
    <property type="term" value="F:ATP binding"/>
    <property type="evidence" value="ECO:0007669"/>
    <property type="project" value="UniProtKB-KW"/>
</dbReference>
<accession>A0AAE1QN32</accession>
<gene>
    <name evidence="7" type="ORF">RND71_043573</name>
</gene>
<protein>
    <recommendedName>
        <fullName evidence="2">formate--tetrahydrofolate ligase</fullName>
        <ecNumber evidence="2">6.3.4.3</ecNumber>
    </recommendedName>
</protein>
<evidence type="ECO:0000256" key="3">
    <source>
        <dbReference type="ARBA" id="ARBA00022563"/>
    </source>
</evidence>
<keyword evidence="4" id="KW-0436">Ligase</keyword>
<dbReference type="SUPFAM" id="SSF52540">
    <property type="entry name" value="P-loop containing nucleoside triphosphate hydrolases"/>
    <property type="match status" value="1"/>
</dbReference>
<dbReference type="InterPro" id="IPR027417">
    <property type="entry name" value="P-loop_NTPase"/>
</dbReference>
<keyword evidence="8" id="KW-1185">Reference proteome</keyword>
<reference evidence="7" key="1">
    <citation type="submission" date="2023-12" db="EMBL/GenBank/DDBJ databases">
        <title>Genome assembly of Anisodus tanguticus.</title>
        <authorList>
            <person name="Wang Y.-J."/>
        </authorList>
    </citation>
    <scope>NUCLEOTIDE SEQUENCE</scope>
    <source>
        <strain evidence="7">KB-2021</strain>
        <tissue evidence="7">Leaf</tissue>
    </source>
</reference>
<evidence type="ECO:0000256" key="5">
    <source>
        <dbReference type="ARBA" id="ARBA00022741"/>
    </source>
</evidence>
<comment type="caution">
    <text evidence="7">The sequence shown here is derived from an EMBL/GenBank/DDBJ whole genome shotgun (WGS) entry which is preliminary data.</text>
</comment>
<sequence>MMNIKCRTSGILPDCAVIVATVRALKMHGGGPAVTPGTVLAKEYCEENLHLLQEGVCNLKQHVQNIAGEFNLPIIVAINTFSTDTEKELNIVKEAALSCGASDACVINNHSLGGEGAVSLAKSAPKNHVITIRDINIATGGGYLYPYAGDISTMPGLPTRPAYFDIDIDPETEEIKGLF</sequence>
<dbReference type="EMBL" id="JAVYJV010000090">
    <property type="protein sequence ID" value="KAK4336794.1"/>
    <property type="molecule type" value="Genomic_DNA"/>
</dbReference>
<keyword evidence="5" id="KW-0547">Nucleotide-binding</keyword>
<dbReference type="EC" id="6.3.4.3" evidence="2"/>
<dbReference type="GO" id="GO:0006730">
    <property type="term" value="P:one-carbon metabolic process"/>
    <property type="evidence" value="ECO:0007669"/>
    <property type="project" value="UniProtKB-KW"/>
</dbReference>
<keyword evidence="6" id="KW-0067">ATP-binding</keyword>
<evidence type="ECO:0000313" key="7">
    <source>
        <dbReference type="EMBL" id="KAK4336794.1"/>
    </source>
</evidence>
<dbReference type="Gene3D" id="3.40.50.300">
    <property type="entry name" value="P-loop containing nucleotide triphosphate hydrolases"/>
    <property type="match status" value="1"/>
</dbReference>
<dbReference type="AlphaFoldDB" id="A0AAE1QN32"/>
<keyword evidence="3" id="KW-0554">One-carbon metabolism</keyword>
<dbReference type="InterPro" id="IPR000559">
    <property type="entry name" value="Formate_THF_ligase"/>
</dbReference>